<organism evidence="1 2">
    <name type="scientific">Roseovarius phycicola</name>
    <dbReference type="NCBI Taxonomy" id="3080976"/>
    <lineage>
        <taxon>Bacteria</taxon>
        <taxon>Pseudomonadati</taxon>
        <taxon>Pseudomonadota</taxon>
        <taxon>Alphaproteobacteria</taxon>
        <taxon>Rhodobacterales</taxon>
        <taxon>Roseobacteraceae</taxon>
        <taxon>Roseovarius</taxon>
    </lineage>
</organism>
<name>A0ABZ2HH22_9RHOB</name>
<protein>
    <submittedName>
        <fullName evidence="1">DUF2199 domain-containing protein</fullName>
    </submittedName>
</protein>
<evidence type="ECO:0000313" key="2">
    <source>
        <dbReference type="Proteomes" id="UP001364156"/>
    </source>
</evidence>
<proteinExistence type="predicted"/>
<dbReference type="Proteomes" id="UP001364156">
    <property type="component" value="Chromosome"/>
</dbReference>
<dbReference type="Pfam" id="PF09965">
    <property type="entry name" value="DUF2199"/>
    <property type="match status" value="1"/>
</dbReference>
<keyword evidence="2" id="KW-1185">Reference proteome</keyword>
<accession>A0ABZ2HH22</accession>
<reference evidence="1 2" key="1">
    <citation type="submission" date="2023-10" db="EMBL/GenBank/DDBJ databases">
        <title>Roseovarius strain S88 nov., isolated from a marine algae.</title>
        <authorList>
            <person name="Lee M.W."/>
            <person name="Lee J.K."/>
            <person name="Kim J.M."/>
            <person name="Choi D.G."/>
            <person name="Baek J.H."/>
            <person name="Bayburt H."/>
            <person name="Jung J.J."/>
            <person name="Han D.M."/>
            <person name="Jeon C.O."/>
        </authorList>
    </citation>
    <scope>NUCLEOTIDE SEQUENCE [LARGE SCALE GENOMIC DNA]</scope>
    <source>
        <strain evidence="1 2">S88</strain>
    </source>
</reference>
<gene>
    <name evidence="1" type="ORF">RZ517_11865</name>
</gene>
<sequence length="190" mass="21546">MIDLANDPRWQRFNDTGYECPCCGESFDGIFDIAFDHPEVWPHGNRAQSGEATLTIGEDKLGSEYCVYNEHRFVRCLVELPIFGSSERFAFGAWGSLHPDNFTAYVQAVQDNTEDRFEGCFSWLSNALPGFSDCDSIGCDFKPIDTRTRPRLWAQDGPLRDAQVKGITFDQLLDIYQESGSDIRPHLMQS</sequence>
<dbReference type="InterPro" id="IPR018697">
    <property type="entry name" value="DUF2199"/>
</dbReference>
<dbReference type="RefSeq" id="WP_338548429.1">
    <property type="nucleotide sequence ID" value="NZ_CP146069.1"/>
</dbReference>
<dbReference type="EMBL" id="CP146069">
    <property type="protein sequence ID" value="WWR45494.1"/>
    <property type="molecule type" value="Genomic_DNA"/>
</dbReference>
<evidence type="ECO:0000313" key="1">
    <source>
        <dbReference type="EMBL" id="WWR45494.1"/>
    </source>
</evidence>